<proteinExistence type="predicted"/>
<dbReference type="EMBL" id="JACMSC010000020">
    <property type="protein sequence ID" value="KAG6472406.1"/>
    <property type="molecule type" value="Genomic_DNA"/>
</dbReference>
<dbReference type="Proteomes" id="UP000734854">
    <property type="component" value="Unassembled WGS sequence"/>
</dbReference>
<dbReference type="GO" id="GO:0050832">
    <property type="term" value="P:defense response to fungus"/>
    <property type="evidence" value="ECO:0007669"/>
    <property type="project" value="TreeGrafter"/>
</dbReference>
<dbReference type="AlphaFoldDB" id="A0A8J5CW89"/>
<accession>A0A8J5CW89</accession>
<comment type="caution">
    <text evidence="1">The sequence shown here is derived from an EMBL/GenBank/DDBJ whole genome shotgun (WGS) entry which is preliminary data.</text>
</comment>
<organism evidence="1 2">
    <name type="scientific">Zingiber officinale</name>
    <name type="common">Ginger</name>
    <name type="synonym">Amomum zingiber</name>
    <dbReference type="NCBI Taxonomy" id="94328"/>
    <lineage>
        <taxon>Eukaryota</taxon>
        <taxon>Viridiplantae</taxon>
        <taxon>Streptophyta</taxon>
        <taxon>Embryophyta</taxon>
        <taxon>Tracheophyta</taxon>
        <taxon>Spermatophyta</taxon>
        <taxon>Magnoliopsida</taxon>
        <taxon>Liliopsida</taxon>
        <taxon>Zingiberales</taxon>
        <taxon>Zingiberaceae</taxon>
        <taxon>Zingiber</taxon>
    </lineage>
</organism>
<dbReference type="PANTHER" id="PTHR47694:SF1">
    <property type="entry name" value="PLANT UBX DOMAIN-CONTAINING PROTEIN 2"/>
    <property type="match status" value="1"/>
</dbReference>
<reference evidence="1 2" key="1">
    <citation type="submission" date="2020-08" db="EMBL/GenBank/DDBJ databases">
        <title>Plant Genome Project.</title>
        <authorList>
            <person name="Zhang R.-G."/>
        </authorList>
    </citation>
    <scope>NUCLEOTIDE SEQUENCE [LARGE SCALE GENOMIC DNA]</scope>
    <source>
        <tissue evidence="1">Rhizome</tissue>
    </source>
</reference>
<protein>
    <submittedName>
        <fullName evidence="1">Uncharacterized protein</fullName>
    </submittedName>
</protein>
<keyword evidence="2" id="KW-1185">Reference proteome</keyword>
<evidence type="ECO:0000313" key="1">
    <source>
        <dbReference type="EMBL" id="KAG6472406.1"/>
    </source>
</evidence>
<dbReference type="PANTHER" id="PTHR47694">
    <property type="entry name" value="PLANT UBX DOMAIN-CONTAINING PROTEIN 2"/>
    <property type="match status" value="1"/>
</dbReference>
<sequence length="461" mass="52164">MRKEEAMSRLSAVRQERRVALRCMQNAALRAASIPAYRVYVVWHIVSETDRRFRKLPRINNPSSQIFAAYTSSFETYEEIGNPNHWELVGIEGRLTLVGRKDLPYHPNLLSRARQILASLASLEVALVPYLQAMYISTVASSVGMSKPMDVLRRGQNRADREHAQTLRPETVVGKRGWKSGLGATIRLRGRGLEISRQAAIALINTVIRVHRLIIYLSCLWNRLPLVPLGAPQSVRVFFPVPESEASKIDLPGSFYSLSAGELKREADLRKKKFADSQLLVPKSYREKQAMAARRKYKRALVRVQFPDGVLLQAVFLPWEPTTVLYELKNIVVEILFDYSQRSQQAAHLQPDEPPTSCARCHRSSEKLTHAARRTQSSKAHLWLDEPLTSCCRRRRSNGSGSPLAGRVRGCRRFFKLAVVVTRLLAGGYQLNVSHIIYVISALDLVTMEELVQFVGRRGSI</sequence>
<evidence type="ECO:0000313" key="2">
    <source>
        <dbReference type="Proteomes" id="UP000734854"/>
    </source>
</evidence>
<gene>
    <name evidence="1" type="ORF">ZIOFF_069868</name>
</gene>
<name>A0A8J5CW89_ZINOF</name>